<keyword evidence="2" id="KW-1185">Reference proteome</keyword>
<name>A0ACC0USB7_9HYPO</name>
<evidence type="ECO:0000313" key="2">
    <source>
        <dbReference type="Proteomes" id="UP001163324"/>
    </source>
</evidence>
<dbReference type="Proteomes" id="UP001163324">
    <property type="component" value="Chromosome 8"/>
</dbReference>
<gene>
    <name evidence="1" type="ORF">N3K66_008042</name>
</gene>
<sequence>MRFSSALAASTLALGVSAKNYLGFNTGATFADRSAKFKKDFKAEFETAAKLNGAPGTFNSFRIYTNIQAYSEEDPSEAFDAAVETGTNLLLGIWTSGTDSIQKELNALDKAIEKHGSKLTDLVIGVSIGSEDLYRNSATGVENEAGIGADPKVIVNFIKEFKNNYKGSAIGKVPIGHVDTWDAWTNTTNSIVVDEVDWLGVDEYPYYESGKGNSIDNAGALFKRAFDAVKGSSKGKPIWVTETGWPTQGPDWDEAVPSVKNARKYWVDVGCDQTFGEVPTFWYNIRDSNPDNKMQFAITDNLNTKAYFDLSCPEKDESTSTSADSSATKTKTSGGSPTSTDDGDSDSTSTFVSANPSSTSGSGSDDSSDNSNDEANSTDDSSSPSETADGDSAALSLKTLSVSTYAALALVGGVMAFF</sequence>
<protein>
    <submittedName>
        <fullName evidence="1">Uncharacterized protein</fullName>
    </submittedName>
</protein>
<evidence type="ECO:0000313" key="1">
    <source>
        <dbReference type="EMBL" id="KAI9897020.1"/>
    </source>
</evidence>
<comment type="caution">
    <text evidence="1">The sequence shown here is derived from an EMBL/GenBank/DDBJ whole genome shotgun (WGS) entry which is preliminary data.</text>
</comment>
<accession>A0ACC0USB7</accession>
<organism evidence="1 2">
    <name type="scientific">Trichothecium roseum</name>
    <dbReference type="NCBI Taxonomy" id="47278"/>
    <lineage>
        <taxon>Eukaryota</taxon>
        <taxon>Fungi</taxon>
        <taxon>Dikarya</taxon>
        <taxon>Ascomycota</taxon>
        <taxon>Pezizomycotina</taxon>
        <taxon>Sordariomycetes</taxon>
        <taxon>Hypocreomycetidae</taxon>
        <taxon>Hypocreales</taxon>
        <taxon>Hypocreales incertae sedis</taxon>
        <taxon>Trichothecium</taxon>
    </lineage>
</organism>
<proteinExistence type="predicted"/>
<dbReference type="EMBL" id="CM047947">
    <property type="protein sequence ID" value="KAI9897020.1"/>
    <property type="molecule type" value="Genomic_DNA"/>
</dbReference>
<reference evidence="1" key="1">
    <citation type="submission" date="2022-10" db="EMBL/GenBank/DDBJ databases">
        <title>Complete Genome of Trichothecium roseum strain YXFP-22015, a Plant Pathogen Isolated from Citrus.</title>
        <authorList>
            <person name="Wang Y."/>
            <person name="Zhu L."/>
        </authorList>
    </citation>
    <scope>NUCLEOTIDE SEQUENCE</scope>
    <source>
        <strain evidence="1">YXFP-22015</strain>
    </source>
</reference>